<organism evidence="1 2">
    <name type="scientific">Trifolium medium</name>
    <dbReference type="NCBI Taxonomy" id="97028"/>
    <lineage>
        <taxon>Eukaryota</taxon>
        <taxon>Viridiplantae</taxon>
        <taxon>Streptophyta</taxon>
        <taxon>Embryophyta</taxon>
        <taxon>Tracheophyta</taxon>
        <taxon>Spermatophyta</taxon>
        <taxon>Magnoliopsida</taxon>
        <taxon>eudicotyledons</taxon>
        <taxon>Gunneridae</taxon>
        <taxon>Pentapetalae</taxon>
        <taxon>rosids</taxon>
        <taxon>fabids</taxon>
        <taxon>Fabales</taxon>
        <taxon>Fabaceae</taxon>
        <taxon>Papilionoideae</taxon>
        <taxon>50 kb inversion clade</taxon>
        <taxon>NPAAA clade</taxon>
        <taxon>Hologalegina</taxon>
        <taxon>IRL clade</taxon>
        <taxon>Trifolieae</taxon>
        <taxon>Trifolium</taxon>
    </lineage>
</organism>
<dbReference type="EMBL" id="LXQA010958888">
    <property type="protein sequence ID" value="MCI78777.1"/>
    <property type="molecule type" value="Genomic_DNA"/>
</dbReference>
<comment type="caution">
    <text evidence="1">The sequence shown here is derived from an EMBL/GenBank/DDBJ whole genome shotgun (WGS) entry which is preliminary data.</text>
</comment>
<sequence length="57" mass="6609">MLQRRDGAVDGTKFNGVRQTFAAAPSTIECAEMERRMMNWRKEREAFLRSMGIKIES</sequence>
<feature type="non-terminal residue" evidence="1">
    <location>
        <position position="57"/>
    </location>
</feature>
<name>A0A392USG6_9FABA</name>
<keyword evidence="2" id="KW-1185">Reference proteome</keyword>
<gene>
    <name evidence="1" type="ORF">A2U01_0100048</name>
</gene>
<evidence type="ECO:0000313" key="1">
    <source>
        <dbReference type="EMBL" id="MCI78777.1"/>
    </source>
</evidence>
<protein>
    <submittedName>
        <fullName evidence="1">Uncharacterized protein</fullName>
    </submittedName>
</protein>
<dbReference type="AlphaFoldDB" id="A0A392USG6"/>
<reference evidence="1 2" key="1">
    <citation type="journal article" date="2018" name="Front. Plant Sci.">
        <title>Red Clover (Trifolium pratense) and Zigzag Clover (T. medium) - A Picture of Genomic Similarities and Differences.</title>
        <authorList>
            <person name="Dluhosova J."/>
            <person name="Istvanek J."/>
            <person name="Nedelnik J."/>
            <person name="Repkova J."/>
        </authorList>
    </citation>
    <scope>NUCLEOTIDE SEQUENCE [LARGE SCALE GENOMIC DNA]</scope>
    <source>
        <strain evidence="2">cv. 10/8</strain>
        <tissue evidence="1">Leaf</tissue>
    </source>
</reference>
<proteinExistence type="predicted"/>
<accession>A0A392USG6</accession>
<dbReference type="Proteomes" id="UP000265520">
    <property type="component" value="Unassembled WGS sequence"/>
</dbReference>
<evidence type="ECO:0000313" key="2">
    <source>
        <dbReference type="Proteomes" id="UP000265520"/>
    </source>
</evidence>